<comment type="cofactor">
    <cofactor evidence="1">
        <name>FMN</name>
        <dbReference type="ChEBI" id="CHEBI:58210"/>
    </cofactor>
</comment>
<feature type="signal peptide" evidence="4">
    <location>
        <begin position="1"/>
        <end position="22"/>
    </location>
</feature>
<dbReference type="InterPro" id="IPR007138">
    <property type="entry name" value="ABM_dom"/>
</dbReference>
<dbReference type="InterPro" id="IPR052174">
    <property type="entry name" value="Flavoredoxin"/>
</dbReference>
<keyword evidence="4" id="KW-0732">Signal</keyword>
<dbReference type="Pfam" id="PF03992">
    <property type="entry name" value="ABM"/>
    <property type="match status" value="1"/>
</dbReference>
<dbReference type="Gene3D" id="3.30.70.100">
    <property type="match status" value="1"/>
</dbReference>
<feature type="domain" description="ABM" evidence="5">
    <location>
        <begin position="228"/>
        <end position="318"/>
    </location>
</feature>
<dbReference type="GO" id="GO:0010181">
    <property type="term" value="F:FMN binding"/>
    <property type="evidence" value="ECO:0007669"/>
    <property type="project" value="InterPro"/>
</dbReference>
<organism evidence="6 7">
    <name type="scientific">Parabacteroides distasonis</name>
    <dbReference type="NCBI Taxonomy" id="823"/>
    <lineage>
        <taxon>Bacteria</taxon>
        <taxon>Pseudomonadati</taxon>
        <taxon>Bacteroidota</taxon>
        <taxon>Bacteroidia</taxon>
        <taxon>Bacteroidales</taxon>
        <taxon>Tannerellaceae</taxon>
        <taxon>Parabacteroides</taxon>
    </lineage>
</organism>
<comment type="similarity">
    <text evidence="3">Belongs to the flavoredoxin family.</text>
</comment>
<dbReference type="InterPro" id="IPR002563">
    <property type="entry name" value="Flavin_Rdtase-like_dom"/>
</dbReference>
<feature type="chain" id="PRO_5029445770" evidence="4">
    <location>
        <begin position="23"/>
        <end position="331"/>
    </location>
</feature>
<dbReference type="PANTHER" id="PTHR43567:SF1">
    <property type="entry name" value="FLAVOREDOXIN"/>
    <property type="match status" value="1"/>
</dbReference>
<evidence type="ECO:0000256" key="1">
    <source>
        <dbReference type="ARBA" id="ARBA00001917"/>
    </source>
</evidence>
<dbReference type="PROSITE" id="PS51725">
    <property type="entry name" value="ABM"/>
    <property type="match status" value="1"/>
</dbReference>
<evidence type="ECO:0000256" key="4">
    <source>
        <dbReference type="SAM" id="SignalP"/>
    </source>
</evidence>
<evidence type="ECO:0000313" key="6">
    <source>
        <dbReference type="EMBL" id="QJE30036.1"/>
    </source>
</evidence>
<gene>
    <name evidence="6" type="ORF">HHO38_17845</name>
</gene>
<dbReference type="EMBL" id="CP051672">
    <property type="protein sequence ID" value="QJE30036.1"/>
    <property type="molecule type" value="Genomic_DNA"/>
</dbReference>
<keyword evidence="2" id="KW-0285">Flavoprotein</keyword>
<evidence type="ECO:0000256" key="2">
    <source>
        <dbReference type="ARBA" id="ARBA00022630"/>
    </source>
</evidence>
<dbReference type="SMART" id="SM00903">
    <property type="entry name" value="Flavin_Reduct"/>
    <property type="match status" value="1"/>
</dbReference>
<dbReference type="Proteomes" id="UP000501982">
    <property type="component" value="Chromosome"/>
</dbReference>
<dbReference type="SUPFAM" id="SSF54909">
    <property type="entry name" value="Dimeric alpha+beta barrel"/>
    <property type="match status" value="1"/>
</dbReference>
<dbReference type="GO" id="GO:0016646">
    <property type="term" value="F:oxidoreductase activity, acting on the CH-NH group of donors, NAD or NADP as acceptor"/>
    <property type="evidence" value="ECO:0007669"/>
    <property type="project" value="UniProtKB-ARBA"/>
</dbReference>
<evidence type="ECO:0000313" key="7">
    <source>
        <dbReference type="Proteomes" id="UP000501982"/>
    </source>
</evidence>
<accession>A0A7L5EFE0</accession>
<dbReference type="Gene3D" id="2.30.110.10">
    <property type="entry name" value="Electron Transport, Fmn-binding Protein, Chain A"/>
    <property type="match status" value="1"/>
</dbReference>
<protein>
    <submittedName>
        <fullName evidence="6">NADPH-flavin oxidoreductase</fullName>
    </submittedName>
</protein>
<reference evidence="6 7" key="1">
    <citation type="submission" date="2020-04" db="EMBL/GenBank/DDBJ databases">
        <title>Complete Genomes and Methylome analysis of CBBP consortium that reverse antibiotic-induced susceptibility to vancomycin-resistant Enterococcus faecium infection.</title>
        <authorList>
            <person name="Fomenkov A."/>
            <person name="Zhang Z."/>
            <person name="Pamer E."/>
            <person name="Roberts R.J."/>
        </authorList>
    </citation>
    <scope>NUCLEOTIDE SEQUENCE [LARGE SCALE GENOMIC DNA]</scope>
    <source>
        <strain evidence="7">CBBP</strain>
    </source>
</reference>
<evidence type="ECO:0000259" key="5">
    <source>
        <dbReference type="PROSITE" id="PS51725"/>
    </source>
</evidence>
<name>A0A7L5EFE0_PARDI</name>
<dbReference type="AlphaFoldDB" id="A0A7L5EFE0"/>
<dbReference type="PROSITE" id="PS51257">
    <property type="entry name" value="PROKAR_LIPOPROTEIN"/>
    <property type="match status" value="1"/>
</dbReference>
<dbReference type="InterPro" id="IPR011008">
    <property type="entry name" value="Dimeric_a/b-barrel"/>
</dbReference>
<dbReference type="Pfam" id="PF01613">
    <property type="entry name" value="Flavin_Reduct"/>
    <property type="match status" value="1"/>
</dbReference>
<dbReference type="InterPro" id="IPR012349">
    <property type="entry name" value="Split_barrel_FMN-bd"/>
</dbReference>
<dbReference type="RefSeq" id="WP_170106160.1">
    <property type="nucleotide sequence ID" value="NZ_CP051672.1"/>
</dbReference>
<dbReference type="PANTHER" id="PTHR43567">
    <property type="entry name" value="FLAVOREDOXIN-RELATED-RELATED"/>
    <property type="match status" value="1"/>
</dbReference>
<sequence>MTKSIFTLLFLSLLLACNTQPAKETDKQNSTEMKKRNIGSLLALYPKPMTVIGAEVDGKVNWLVVGHTGIIGHDRILVSMSDKHYTNQGVRQSKKLSVNLVSREMLPKADYVGSVSGASVDKSEAFSFHWGENGTPVIDASPLTMECDVVDIYKTEGFDNFICSVVNTYVAPEVLDADGKPDYTRLKPVLFDFTTYSYIATGEIIGKCLNLDKAPSMCTKDPMQSDGIVRLSKIEVYPQHLDEYMKYATEVGEVSLRTEPGVLTMYAVSEKENPCMVTILETYANKEAYEKHIASEHFRKYKQGTLHMVKSLVLSNQTPLNPVNKINNFIQ</sequence>
<proteinExistence type="inferred from homology"/>
<dbReference type="SUPFAM" id="SSF50475">
    <property type="entry name" value="FMN-binding split barrel"/>
    <property type="match status" value="1"/>
</dbReference>
<evidence type="ECO:0000256" key="3">
    <source>
        <dbReference type="ARBA" id="ARBA00038054"/>
    </source>
</evidence>